<feature type="domain" description="J" evidence="1">
    <location>
        <begin position="134"/>
        <end position="191"/>
    </location>
</feature>
<organism evidence="2 3">
    <name type="scientific">Sphingomonas humi</name>
    <dbReference type="NCBI Taxonomy" id="335630"/>
    <lineage>
        <taxon>Bacteria</taxon>
        <taxon>Pseudomonadati</taxon>
        <taxon>Pseudomonadota</taxon>
        <taxon>Alphaproteobacteria</taxon>
        <taxon>Sphingomonadales</taxon>
        <taxon>Sphingomonadaceae</taxon>
        <taxon>Sphingomonas</taxon>
    </lineage>
</organism>
<gene>
    <name evidence="2" type="ORF">GCM10022211_04000</name>
</gene>
<evidence type="ECO:0000313" key="2">
    <source>
        <dbReference type="EMBL" id="GAA3997693.1"/>
    </source>
</evidence>
<dbReference type="SMART" id="SM00271">
    <property type="entry name" value="DnaJ"/>
    <property type="match status" value="1"/>
</dbReference>
<dbReference type="Pfam" id="PF00226">
    <property type="entry name" value="DnaJ"/>
    <property type="match status" value="1"/>
</dbReference>
<dbReference type="RefSeq" id="WP_344708489.1">
    <property type="nucleotide sequence ID" value="NZ_BAAAZD010000001.1"/>
</dbReference>
<dbReference type="CDD" id="cd06257">
    <property type="entry name" value="DnaJ"/>
    <property type="match status" value="1"/>
</dbReference>
<dbReference type="EMBL" id="BAAAZD010000001">
    <property type="protein sequence ID" value="GAA3997693.1"/>
    <property type="molecule type" value="Genomic_DNA"/>
</dbReference>
<sequence>MASRSPKFHGRVEGAAAHCAVPGCPEPGEFRAPLTAPTFDGPGEWQWLCLEHVRQHNARYNFFAGMSTEEIEAAQSPLAGWERSTRAFAQAPGADPAPAWSDFRDPLDAISGRFGRGRSGAAAPQSRFSGPERAALGVLGLGSDADLASVRKAYSVLVRRYHPDRNGGDRTHEAKLRGVIDAWQTLKVAPAFA</sequence>
<reference evidence="3" key="1">
    <citation type="journal article" date="2019" name="Int. J. Syst. Evol. Microbiol.">
        <title>The Global Catalogue of Microorganisms (GCM) 10K type strain sequencing project: providing services to taxonomists for standard genome sequencing and annotation.</title>
        <authorList>
            <consortium name="The Broad Institute Genomics Platform"/>
            <consortium name="The Broad Institute Genome Sequencing Center for Infectious Disease"/>
            <person name="Wu L."/>
            <person name="Ma J."/>
        </authorList>
    </citation>
    <scope>NUCLEOTIDE SEQUENCE [LARGE SCALE GENOMIC DNA]</scope>
    <source>
        <strain evidence="3">JCM 16603</strain>
    </source>
</reference>
<dbReference type="InterPro" id="IPR036869">
    <property type="entry name" value="J_dom_sf"/>
</dbReference>
<dbReference type="SUPFAM" id="SSF46565">
    <property type="entry name" value="Chaperone J-domain"/>
    <property type="match status" value="1"/>
</dbReference>
<evidence type="ECO:0000259" key="1">
    <source>
        <dbReference type="PROSITE" id="PS50076"/>
    </source>
</evidence>
<keyword evidence="3" id="KW-1185">Reference proteome</keyword>
<name>A0ABP7RHP5_9SPHN</name>
<dbReference type="Proteomes" id="UP001501310">
    <property type="component" value="Unassembled WGS sequence"/>
</dbReference>
<accession>A0ABP7RHP5</accession>
<comment type="caution">
    <text evidence="2">The sequence shown here is derived from an EMBL/GenBank/DDBJ whole genome shotgun (WGS) entry which is preliminary data.</text>
</comment>
<evidence type="ECO:0000313" key="3">
    <source>
        <dbReference type="Proteomes" id="UP001501310"/>
    </source>
</evidence>
<dbReference type="Gene3D" id="1.10.287.110">
    <property type="entry name" value="DnaJ domain"/>
    <property type="match status" value="1"/>
</dbReference>
<proteinExistence type="predicted"/>
<dbReference type="PROSITE" id="PS50076">
    <property type="entry name" value="DNAJ_2"/>
    <property type="match status" value="1"/>
</dbReference>
<protein>
    <submittedName>
        <fullName evidence="2">J domain-containing protein</fullName>
    </submittedName>
</protein>
<dbReference type="InterPro" id="IPR001623">
    <property type="entry name" value="DnaJ_domain"/>
</dbReference>